<dbReference type="Gene3D" id="3.10.450.530">
    <property type="entry name" value="Ribonuclease toxin, BrnT, of type II toxin-antitoxin system"/>
    <property type="match status" value="1"/>
</dbReference>
<evidence type="ECO:0000313" key="2">
    <source>
        <dbReference type="Proteomes" id="UP000177080"/>
    </source>
</evidence>
<accession>A0A1F4ZG56</accession>
<proteinExistence type="predicted"/>
<dbReference type="InterPro" id="IPR038573">
    <property type="entry name" value="BrnT_sf"/>
</dbReference>
<sequence length="93" mass="11186">MKKPFEWNQEKNQILKTQRGITFEDVVTAIEEQRVLNCINHPNPKKYPHQKLLIIEIDGYAYLIPYVEDERKIFFKTIIPSRKATQHYLIDKK</sequence>
<gene>
    <name evidence="1" type="ORF">A2989_05400</name>
</gene>
<comment type="caution">
    <text evidence="1">The sequence shown here is derived from an EMBL/GenBank/DDBJ whole genome shotgun (WGS) entry which is preliminary data.</text>
</comment>
<dbReference type="EMBL" id="MEXN01000001">
    <property type="protein sequence ID" value="OGD04434.1"/>
    <property type="molecule type" value="Genomic_DNA"/>
</dbReference>
<protein>
    <submittedName>
        <fullName evidence="1">Toxin</fullName>
    </submittedName>
</protein>
<organism evidence="1 2">
    <name type="scientific">Candidatus Amesbacteria bacterium RIFCSPLOWO2_01_FULL_48_25</name>
    <dbReference type="NCBI Taxonomy" id="1797259"/>
    <lineage>
        <taxon>Bacteria</taxon>
        <taxon>Candidatus Amesiibacteriota</taxon>
    </lineage>
</organism>
<name>A0A1F4ZG56_9BACT</name>
<reference evidence="1 2" key="1">
    <citation type="journal article" date="2016" name="Nat. Commun.">
        <title>Thousands of microbial genomes shed light on interconnected biogeochemical processes in an aquifer system.</title>
        <authorList>
            <person name="Anantharaman K."/>
            <person name="Brown C.T."/>
            <person name="Hug L.A."/>
            <person name="Sharon I."/>
            <person name="Castelle C.J."/>
            <person name="Probst A.J."/>
            <person name="Thomas B.C."/>
            <person name="Singh A."/>
            <person name="Wilkins M.J."/>
            <person name="Karaoz U."/>
            <person name="Brodie E.L."/>
            <person name="Williams K.H."/>
            <person name="Hubbard S.S."/>
            <person name="Banfield J.F."/>
        </authorList>
    </citation>
    <scope>NUCLEOTIDE SEQUENCE [LARGE SCALE GENOMIC DNA]</scope>
</reference>
<evidence type="ECO:0000313" key="1">
    <source>
        <dbReference type="EMBL" id="OGD04434.1"/>
    </source>
</evidence>
<dbReference type="STRING" id="1797259.A2989_05400"/>
<dbReference type="Proteomes" id="UP000177080">
    <property type="component" value="Unassembled WGS sequence"/>
</dbReference>
<dbReference type="AlphaFoldDB" id="A0A1F4ZG56"/>